<proteinExistence type="predicted"/>
<dbReference type="EMBL" id="LR899011">
    <property type="protein sequence ID" value="CAD7084516.1"/>
    <property type="molecule type" value="Genomic_DNA"/>
</dbReference>
<gene>
    <name evidence="2" type="ORF">HERILL_LOCUS7404</name>
</gene>
<feature type="compositionally biased region" description="Polar residues" evidence="1">
    <location>
        <begin position="19"/>
        <end position="34"/>
    </location>
</feature>
<keyword evidence="3" id="KW-1185">Reference proteome</keyword>
<dbReference type="InParanoid" id="A0A7R8UPA4"/>
<name>A0A7R8UPA4_HERIL</name>
<accession>A0A7R8UPA4</accession>
<dbReference type="AlphaFoldDB" id="A0A7R8UPA4"/>
<evidence type="ECO:0000313" key="2">
    <source>
        <dbReference type="EMBL" id="CAD7084516.1"/>
    </source>
</evidence>
<reference evidence="2 3" key="1">
    <citation type="submission" date="2020-11" db="EMBL/GenBank/DDBJ databases">
        <authorList>
            <person name="Wallbank WR R."/>
            <person name="Pardo Diaz C."/>
            <person name="Kozak K."/>
            <person name="Martin S."/>
            <person name="Jiggins C."/>
            <person name="Moest M."/>
            <person name="Warren A I."/>
            <person name="Generalovic N T."/>
            <person name="Byers J.R.P. K."/>
            <person name="Montejo-Kovacevich G."/>
            <person name="Yen C E."/>
        </authorList>
    </citation>
    <scope>NUCLEOTIDE SEQUENCE [LARGE SCALE GENOMIC DNA]</scope>
</reference>
<feature type="region of interest" description="Disordered" evidence="1">
    <location>
        <begin position="1"/>
        <end position="62"/>
    </location>
</feature>
<organism evidence="2 3">
    <name type="scientific">Hermetia illucens</name>
    <name type="common">Black soldier fly</name>
    <dbReference type="NCBI Taxonomy" id="343691"/>
    <lineage>
        <taxon>Eukaryota</taxon>
        <taxon>Metazoa</taxon>
        <taxon>Ecdysozoa</taxon>
        <taxon>Arthropoda</taxon>
        <taxon>Hexapoda</taxon>
        <taxon>Insecta</taxon>
        <taxon>Pterygota</taxon>
        <taxon>Neoptera</taxon>
        <taxon>Endopterygota</taxon>
        <taxon>Diptera</taxon>
        <taxon>Brachycera</taxon>
        <taxon>Stratiomyomorpha</taxon>
        <taxon>Stratiomyidae</taxon>
        <taxon>Hermetiinae</taxon>
        <taxon>Hermetia</taxon>
    </lineage>
</organism>
<sequence>MFLRDKLKRRKLNPKAEKFSTSSMLKEPSTSENYYNELAEQDENMDEGEQSATSEAPNPANSTKQILKCANCKQQHLADEYDCPKRKEYIALKNRISNRSQPNKRQPGADYNLSQANFPQLVSTAVAPHNRSNQFSRPLPSYSSVVRNNLNSNRNNANINVQTDLFSPQEIMELTNELIVQLAQCNSRADQFNVIVDLSVKFLYG</sequence>
<feature type="compositionally biased region" description="Polar residues" evidence="1">
    <location>
        <begin position="50"/>
        <end position="62"/>
    </location>
</feature>
<evidence type="ECO:0000256" key="1">
    <source>
        <dbReference type="SAM" id="MobiDB-lite"/>
    </source>
</evidence>
<feature type="compositionally biased region" description="Basic residues" evidence="1">
    <location>
        <begin position="1"/>
        <end position="13"/>
    </location>
</feature>
<evidence type="ECO:0000313" key="3">
    <source>
        <dbReference type="Proteomes" id="UP000594454"/>
    </source>
</evidence>
<protein>
    <submittedName>
        <fullName evidence="2">Uncharacterized protein</fullName>
    </submittedName>
</protein>
<feature type="compositionally biased region" description="Acidic residues" evidence="1">
    <location>
        <begin position="39"/>
        <end position="49"/>
    </location>
</feature>
<dbReference type="Proteomes" id="UP000594454">
    <property type="component" value="Chromosome 3"/>
</dbReference>